<evidence type="ECO:0000313" key="2">
    <source>
        <dbReference type="Proteomes" id="UP001161247"/>
    </source>
</evidence>
<dbReference type="Proteomes" id="UP001161247">
    <property type="component" value="Chromosome 1"/>
</dbReference>
<evidence type="ECO:0000313" key="1">
    <source>
        <dbReference type="EMBL" id="CAI9088076.1"/>
    </source>
</evidence>
<reference evidence="1" key="1">
    <citation type="submission" date="2023-03" db="EMBL/GenBank/DDBJ databases">
        <authorList>
            <person name="Julca I."/>
        </authorList>
    </citation>
    <scope>NUCLEOTIDE SEQUENCE</scope>
</reference>
<dbReference type="AlphaFoldDB" id="A0AAV1BXK5"/>
<protein>
    <submittedName>
        <fullName evidence="1">OLC1v1022311C1</fullName>
    </submittedName>
</protein>
<sequence>MEYEENSSPSSSLPPLMEPYFTFDQTQTELKDLQQQQQQVSCFSNIFATDQQQPPPFSYLANMDLTPNLSTKISLPVLPFNGGLTQPAENHGFGSYINPSTSGTTTASSSSCHEQKVLKAVLNQLTKTEYCGGSPSFGEASTSESLLSEVALSTMWNNQY</sequence>
<keyword evidence="2" id="KW-1185">Reference proteome</keyword>
<gene>
    <name evidence="1" type="ORF">OLC1_LOCUS731</name>
</gene>
<dbReference type="EMBL" id="OX459118">
    <property type="protein sequence ID" value="CAI9088076.1"/>
    <property type="molecule type" value="Genomic_DNA"/>
</dbReference>
<proteinExistence type="predicted"/>
<accession>A0AAV1BXK5</accession>
<name>A0AAV1BXK5_OLDCO</name>
<organism evidence="1 2">
    <name type="scientific">Oldenlandia corymbosa var. corymbosa</name>
    <dbReference type="NCBI Taxonomy" id="529605"/>
    <lineage>
        <taxon>Eukaryota</taxon>
        <taxon>Viridiplantae</taxon>
        <taxon>Streptophyta</taxon>
        <taxon>Embryophyta</taxon>
        <taxon>Tracheophyta</taxon>
        <taxon>Spermatophyta</taxon>
        <taxon>Magnoliopsida</taxon>
        <taxon>eudicotyledons</taxon>
        <taxon>Gunneridae</taxon>
        <taxon>Pentapetalae</taxon>
        <taxon>asterids</taxon>
        <taxon>lamiids</taxon>
        <taxon>Gentianales</taxon>
        <taxon>Rubiaceae</taxon>
        <taxon>Rubioideae</taxon>
        <taxon>Spermacoceae</taxon>
        <taxon>Hedyotis-Oldenlandia complex</taxon>
        <taxon>Oldenlandia</taxon>
    </lineage>
</organism>